<protein>
    <submittedName>
        <fullName evidence="2">Myb-like domain, Myb/SANT-like DNA-binding domain protein</fullName>
    </submittedName>
</protein>
<feature type="compositionally biased region" description="Acidic residues" evidence="1">
    <location>
        <begin position="1"/>
        <end position="10"/>
    </location>
</feature>
<dbReference type="PANTHER" id="PTHR45023">
    <property type="match status" value="1"/>
</dbReference>
<gene>
    <name evidence="2" type="ORF">CTI12_AA374400</name>
</gene>
<reference evidence="2 3" key="1">
    <citation type="journal article" date="2018" name="Mol. Plant">
        <title>The genome of Artemisia annua provides insight into the evolution of Asteraceae family and artemisinin biosynthesis.</title>
        <authorList>
            <person name="Shen Q."/>
            <person name="Zhang L."/>
            <person name="Liao Z."/>
            <person name="Wang S."/>
            <person name="Yan T."/>
            <person name="Shi P."/>
            <person name="Liu M."/>
            <person name="Fu X."/>
            <person name="Pan Q."/>
            <person name="Wang Y."/>
            <person name="Lv Z."/>
            <person name="Lu X."/>
            <person name="Zhang F."/>
            <person name="Jiang W."/>
            <person name="Ma Y."/>
            <person name="Chen M."/>
            <person name="Hao X."/>
            <person name="Li L."/>
            <person name="Tang Y."/>
            <person name="Lv G."/>
            <person name="Zhou Y."/>
            <person name="Sun X."/>
            <person name="Brodelius P.E."/>
            <person name="Rose J.K.C."/>
            <person name="Tang K."/>
        </authorList>
    </citation>
    <scope>NUCLEOTIDE SEQUENCE [LARGE SCALE GENOMIC DNA]</scope>
    <source>
        <strain evidence="3">cv. Huhao1</strain>
        <tissue evidence="2">Leaf</tissue>
    </source>
</reference>
<keyword evidence="2" id="KW-0238">DNA-binding</keyword>
<dbReference type="Proteomes" id="UP000245207">
    <property type="component" value="Unassembled WGS sequence"/>
</dbReference>
<dbReference type="OrthoDB" id="2507178at2759"/>
<proteinExistence type="predicted"/>
<dbReference type="EMBL" id="PKPP01008192">
    <property type="protein sequence ID" value="PWA51328.1"/>
    <property type="molecule type" value="Genomic_DNA"/>
</dbReference>
<keyword evidence="3" id="KW-1185">Reference proteome</keyword>
<evidence type="ECO:0000313" key="3">
    <source>
        <dbReference type="Proteomes" id="UP000245207"/>
    </source>
</evidence>
<comment type="caution">
    <text evidence="2">The sequence shown here is derived from an EMBL/GenBank/DDBJ whole genome shotgun (WGS) entry which is preliminary data.</text>
</comment>
<organism evidence="2 3">
    <name type="scientific">Artemisia annua</name>
    <name type="common">Sweet wormwood</name>
    <dbReference type="NCBI Taxonomy" id="35608"/>
    <lineage>
        <taxon>Eukaryota</taxon>
        <taxon>Viridiplantae</taxon>
        <taxon>Streptophyta</taxon>
        <taxon>Embryophyta</taxon>
        <taxon>Tracheophyta</taxon>
        <taxon>Spermatophyta</taxon>
        <taxon>Magnoliopsida</taxon>
        <taxon>eudicotyledons</taxon>
        <taxon>Gunneridae</taxon>
        <taxon>Pentapetalae</taxon>
        <taxon>asterids</taxon>
        <taxon>campanulids</taxon>
        <taxon>Asterales</taxon>
        <taxon>Asteraceae</taxon>
        <taxon>Asteroideae</taxon>
        <taxon>Anthemideae</taxon>
        <taxon>Artemisiinae</taxon>
        <taxon>Artemisia</taxon>
    </lineage>
</organism>
<evidence type="ECO:0000313" key="2">
    <source>
        <dbReference type="EMBL" id="PWA51328.1"/>
    </source>
</evidence>
<feature type="region of interest" description="Disordered" evidence="1">
    <location>
        <begin position="131"/>
        <end position="224"/>
    </location>
</feature>
<dbReference type="AlphaFoldDB" id="A0A2U1LQQ3"/>
<feature type="compositionally biased region" description="Polar residues" evidence="1">
    <location>
        <begin position="136"/>
        <end position="147"/>
    </location>
</feature>
<accession>A0A2U1LQQ3</accession>
<feature type="compositionally biased region" description="Polar residues" evidence="1">
    <location>
        <begin position="180"/>
        <end position="189"/>
    </location>
</feature>
<dbReference type="PANTHER" id="PTHR45023:SF13">
    <property type="entry name" value="PUTATIVE-RELATED"/>
    <property type="match status" value="1"/>
</dbReference>
<evidence type="ECO:0000256" key="1">
    <source>
        <dbReference type="SAM" id="MobiDB-lite"/>
    </source>
</evidence>
<feature type="region of interest" description="Disordered" evidence="1">
    <location>
        <begin position="1"/>
        <end position="22"/>
    </location>
</feature>
<sequence length="224" mass="25505">MRDDTDDDEYFDHVDMVPETQPINEEAVQLEQHEEVEEVEVPRPQSQRKANKIWTPDEEEALAKAWIKISVDKQVGDRQTREGFLKRVLKHFKTLMPRTEHTKDQLNSKWTPMNASIAAFNGLLPASDQGKWKAQASVSQTQESTGLSKKRKSSESSSAQTPTNETPINVEDFDCDLPNLNENPTPSRQSRGKKKVNSGYSSRSSMRDTLASYTTKSKVYCRRS</sequence>
<dbReference type="GO" id="GO:0003677">
    <property type="term" value="F:DNA binding"/>
    <property type="evidence" value="ECO:0007669"/>
    <property type="project" value="UniProtKB-KW"/>
</dbReference>
<name>A0A2U1LQQ3_ARTAN</name>